<dbReference type="SUPFAM" id="SSF51658">
    <property type="entry name" value="Xylose isomerase-like"/>
    <property type="match status" value="1"/>
</dbReference>
<dbReference type="PROSITE" id="PS51257">
    <property type="entry name" value="PROKAR_LIPOPROTEIN"/>
    <property type="match status" value="1"/>
</dbReference>
<dbReference type="InterPro" id="IPR050312">
    <property type="entry name" value="IolE/XylAMocC-like"/>
</dbReference>
<reference evidence="2" key="1">
    <citation type="submission" date="2018-06" db="EMBL/GenBank/DDBJ databases">
        <authorList>
            <person name="Zhirakovskaya E."/>
        </authorList>
    </citation>
    <scope>NUCLEOTIDE SEQUENCE</scope>
</reference>
<evidence type="ECO:0000259" key="1">
    <source>
        <dbReference type="Pfam" id="PF01261"/>
    </source>
</evidence>
<name>A0A3B1CAY1_9ZZZZ</name>
<dbReference type="EMBL" id="UOGD01000390">
    <property type="protein sequence ID" value="VAX27656.1"/>
    <property type="molecule type" value="Genomic_DNA"/>
</dbReference>
<dbReference type="InterPro" id="IPR019546">
    <property type="entry name" value="TAT_signal_bac_arc"/>
</dbReference>
<dbReference type="Gene3D" id="3.20.20.150">
    <property type="entry name" value="Divalent-metal-dependent TIM barrel enzymes"/>
    <property type="match status" value="1"/>
</dbReference>
<dbReference type="PANTHER" id="PTHR12110">
    <property type="entry name" value="HYDROXYPYRUVATE ISOMERASE"/>
    <property type="match status" value="1"/>
</dbReference>
<dbReference type="AlphaFoldDB" id="A0A3B1CAY1"/>
<dbReference type="GO" id="GO:0016853">
    <property type="term" value="F:isomerase activity"/>
    <property type="evidence" value="ECO:0007669"/>
    <property type="project" value="UniProtKB-KW"/>
</dbReference>
<evidence type="ECO:0000313" key="2">
    <source>
        <dbReference type="EMBL" id="VAX27656.1"/>
    </source>
</evidence>
<organism evidence="2">
    <name type="scientific">hydrothermal vent metagenome</name>
    <dbReference type="NCBI Taxonomy" id="652676"/>
    <lineage>
        <taxon>unclassified sequences</taxon>
        <taxon>metagenomes</taxon>
        <taxon>ecological metagenomes</taxon>
    </lineage>
</organism>
<dbReference type="InterPro" id="IPR013022">
    <property type="entry name" value="Xyl_isomerase-like_TIM-brl"/>
</dbReference>
<keyword evidence="2" id="KW-0413">Isomerase</keyword>
<feature type="domain" description="Xylose isomerase-like TIM barrel" evidence="1">
    <location>
        <begin position="57"/>
        <end position="298"/>
    </location>
</feature>
<dbReference type="NCBIfam" id="TIGR01409">
    <property type="entry name" value="TAT_signal_seq"/>
    <property type="match status" value="1"/>
</dbReference>
<dbReference type="InterPro" id="IPR036237">
    <property type="entry name" value="Xyl_isomerase-like_sf"/>
</dbReference>
<proteinExistence type="predicted"/>
<dbReference type="Pfam" id="PF01261">
    <property type="entry name" value="AP_endonuc_2"/>
    <property type="match status" value="1"/>
</dbReference>
<accession>A0A3B1CAY1</accession>
<sequence>MNRRKFIQTTSIAGAAVASGISVSCSSQKEGYQNGKSPFPICLNTSTIRPASLEEKIDAASKAGYDAIEPWIGDLEKYEADGGNLKELGLKIKEKGMFVPNIIGLWGCMPMDEQAFRDSLPGTRERMRKSADIGSKHVAAIPVPDREDFNIETGIRRYKELLKIGREEYGIIVAFEFVGFFKGISRFGEAAGIAIDVNDRDACLVMDTFHLYRGGSGFNGIKHINGDFIADFHWNDVPDTTPRNELGDKDRIYPGDGILPLVQLLKDLKAINYQGTISLELFNREHWKQKPLDVAKTGLSKIMKLIDQAEVL</sequence>
<protein>
    <submittedName>
        <fullName evidence="2">Xylose isomerase domain-containing protein</fullName>
    </submittedName>
</protein>
<gene>
    <name evidence="2" type="ORF">MNBD_IGNAVI01-1634</name>
</gene>
<dbReference type="PANTHER" id="PTHR12110:SF48">
    <property type="entry name" value="BLL3656 PROTEIN"/>
    <property type="match status" value="1"/>
</dbReference>